<evidence type="ECO:0000256" key="5">
    <source>
        <dbReference type="ARBA" id="ARBA00022679"/>
    </source>
</evidence>
<dbReference type="PANTHER" id="PTHR45825">
    <property type="entry name" value="GRANULE-BOUND STARCH SYNTHASE 1, CHLOROPLASTIC/AMYLOPLASTIC"/>
    <property type="match status" value="1"/>
</dbReference>
<dbReference type="Proteomes" id="UP000219546">
    <property type="component" value="Unassembled WGS sequence"/>
</dbReference>
<evidence type="ECO:0000256" key="3">
    <source>
        <dbReference type="ARBA" id="ARBA00010281"/>
    </source>
</evidence>
<evidence type="ECO:0000256" key="6">
    <source>
        <dbReference type="ARBA" id="ARBA00023056"/>
    </source>
</evidence>
<evidence type="ECO:0000313" key="10">
    <source>
        <dbReference type="EMBL" id="SNX66816.1"/>
    </source>
</evidence>
<gene>
    <name evidence="7" type="primary">glgA</name>
    <name evidence="10" type="ORF">SAMN05877753_101128</name>
</gene>
<evidence type="ECO:0000259" key="8">
    <source>
        <dbReference type="Pfam" id="PF00534"/>
    </source>
</evidence>
<dbReference type="InterPro" id="IPR013534">
    <property type="entry name" value="Starch_synth_cat_dom"/>
</dbReference>
<keyword evidence="4 7" id="KW-0328">Glycosyltransferase</keyword>
<dbReference type="UniPathway" id="UPA00164"/>
<dbReference type="RefSeq" id="WP_097156666.1">
    <property type="nucleotide sequence ID" value="NZ_JBEPMQ010000012.1"/>
</dbReference>
<protein>
    <recommendedName>
        <fullName evidence="7">Glycogen synthase</fullName>
        <ecNumber evidence="7">2.4.1.21</ecNumber>
    </recommendedName>
    <alternativeName>
        <fullName evidence="7">Starch [bacterial glycogen] synthase</fullName>
    </alternativeName>
</protein>
<dbReference type="InterPro" id="IPR001296">
    <property type="entry name" value="Glyco_trans_1"/>
</dbReference>
<dbReference type="NCBIfam" id="NF001899">
    <property type="entry name" value="PRK00654.1-2"/>
    <property type="match status" value="1"/>
</dbReference>
<dbReference type="Pfam" id="PF00534">
    <property type="entry name" value="Glycos_transf_1"/>
    <property type="match status" value="1"/>
</dbReference>
<evidence type="ECO:0000256" key="7">
    <source>
        <dbReference type="HAMAP-Rule" id="MF_00484"/>
    </source>
</evidence>
<evidence type="ECO:0000313" key="11">
    <source>
        <dbReference type="Proteomes" id="UP000219546"/>
    </source>
</evidence>
<dbReference type="SUPFAM" id="SSF53756">
    <property type="entry name" value="UDP-Glycosyltransferase/glycogen phosphorylase"/>
    <property type="match status" value="1"/>
</dbReference>
<dbReference type="GO" id="GO:0004373">
    <property type="term" value="F:alpha-1,4-glucan glucosyltransferase (UDP-glucose donor) activity"/>
    <property type="evidence" value="ECO:0007669"/>
    <property type="project" value="InterPro"/>
</dbReference>
<dbReference type="NCBIfam" id="NF001898">
    <property type="entry name" value="PRK00654.1-1"/>
    <property type="match status" value="1"/>
</dbReference>
<name>A0A285CII5_9BACI</name>
<dbReference type="CDD" id="cd03791">
    <property type="entry name" value="GT5_Glycogen_synthase_DULL1-like"/>
    <property type="match status" value="1"/>
</dbReference>
<keyword evidence="6 7" id="KW-0320">Glycogen biosynthesis</keyword>
<proteinExistence type="inferred from homology"/>
<keyword evidence="5 7" id="KW-0808">Transferase</keyword>
<comment type="function">
    <text evidence="2 7">Synthesizes alpha-1,4-glucan chains using ADP-glucose.</text>
</comment>
<comment type="pathway">
    <text evidence="7">Glycan biosynthesis; glycogen biosynthesis.</text>
</comment>
<evidence type="ECO:0000256" key="1">
    <source>
        <dbReference type="ARBA" id="ARBA00001478"/>
    </source>
</evidence>
<keyword evidence="11" id="KW-1185">Reference proteome</keyword>
<evidence type="ECO:0000256" key="2">
    <source>
        <dbReference type="ARBA" id="ARBA00002764"/>
    </source>
</evidence>
<dbReference type="Pfam" id="PF08323">
    <property type="entry name" value="Glyco_transf_5"/>
    <property type="match status" value="1"/>
</dbReference>
<dbReference type="PANTHER" id="PTHR45825:SF11">
    <property type="entry name" value="ALPHA AMYLASE DOMAIN-CONTAINING PROTEIN"/>
    <property type="match status" value="1"/>
</dbReference>
<organism evidence="10 11">
    <name type="scientific">Bacillus oleivorans</name>
    <dbReference type="NCBI Taxonomy" id="1448271"/>
    <lineage>
        <taxon>Bacteria</taxon>
        <taxon>Bacillati</taxon>
        <taxon>Bacillota</taxon>
        <taxon>Bacilli</taxon>
        <taxon>Bacillales</taxon>
        <taxon>Bacillaceae</taxon>
        <taxon>Bacillus</taxon>
    </lineage>
</organism>
<dbReference type="EMBL" id="OAOP01000001">
    <property type="protein sequence ID" value="SNX66816.1"/>
    <property type="molecule type" value="Genomic_DNA"/>
</dbReference>
<dbReference type="Gene3D" id="3.40.50.2000">
    <property type="entry name" value="Glycogen Phosphorylase B"/>
    <property type="match status" value="2"/>
</dbReference>
<dbReference type="GO" id="GO:0005978">
    <property type="term" value="P:glycogen biosynthetic process"/>
    <property type="evidence" value="ECO:0007669"/>
    <property type="project" value="UniProtKB-UniRule"/>
</dbReference>
<dbReference type="InterPro" id="IPR011835">
    <property type="entry name" value="GS/SS"/>
</dbReference>
<evidence type="ECO:0000259" key="9">
    <source>
        <dbReference type="Pfam" id="PF08323"/>
    </source>
</evidence>
<dbReference type="HAMAP" id="MF_00484">
    <property type="entry name" value="Glycogen_synth"/>
    <property type="match status" value="1"/>
</dbReference>
<dbReference type="NCBIfam" id="TIGR02095">
    <property type="entry name" value="glgA"/>
    <property type="match status" value="1"/>
</dbReference>
<accession>A0A285CII5</accession>
<comment type="similarity">
    <text evidence="3 7">Belongs to the glycosyltransferase 1 family. Bacterial/plant glycogen synthase subfamily.</text>
</comment>
<dbReference type="AlphaFoldDB" id="A0A285CII5"/>
<dbReference type="EC" id="2.4.1.21" evidence="7"/>
<reference evidence="10 11" key="1">
    <citation type="submission" date="2017-08" db="EMBL/GenBank/DDBJ databases">
        <authorList>
            <person name="de Groot N.N."/>
        </authorList>
    </citation>
    <scope>NUCLEOTIDE SEQUENCE [LARGE SCALE GENOMIC DNA]</scope>
    <source>
        <strain evidence="10 11">JC228</strain>
    </source>
</reference>
<feature type="domain" description="Glycosyl transferase family 1" evidence="8">
    <location>
        <begin position="284"/>
        <end position="435"/>
    </location>
</feature>
<evidence type="ECO:0000256" key="4">
    <source>
        <dbReference type="ARBA" id="ARBA00022676"/>
    </source>
</evidence>
<comment type="catalytic activity">
    <reaction evidence="1 7">
        <text>[(1-&gt;4)-alpha-D-glucosyl](n) + ADP-alpha-D-glucose = [(1-&gt;4)-alpha-D-glucosyl](n+1) + ADP + H(+)</text>
        <dbReference type="Rhea" id="RHEA:18189"/>
        <dbReference type="Rhea" id="RHEA-COMP:9584"/>
        <dbReference type="Rhea" id="RHEA-COMP:9587"/>
        <dbReference type="ChEBI" id="CHEBI:15378"/>
        <dbReference type="ChEBI" id="CHEBI:15444"/>
        <dbReference type="ChEBI" id="CHEBI:57498"/>
        <dbReference type="ChEBI" id="CHEBI:456216"/>
        <dbReference type="EC" id="2.4.1.21"/>
    </reaction>
</comment>
<sequence>MNVLFAASECAPFIKTGGLGDVIGALPKALQKLGVEVSVILPKYSDLPFWYKEQMNFVTSIEVPVGWRMQYCGIETYEWEGITYYFLDNEYYFKRHGSYGFFDDGERFAFFSRAVLEAIPYLKVKPDLIHCHDWQTGPIPVLLKAHFKKHPFYSEIKTIFTIHNLRYQGVYPKSVLWELLDLSELYFHMDALEFHGQVSYMKAGLAFADYITTVSPTYAAEIQMPYYGENLDGFLRKRSLKLRGIINGIDTETYDPRTDADIFTPYFNYEGKVKNKIMLQQALKLPIDSDIPIIAMVTRLVDQKGIDLVLHVFREIMSHSVQFIILGTGEERYENAFRALAEEFPKQVSAHIYFDETLARKIYAGSDLFLMPSQFEPCGIGQLLALRYGTLPIVRVTGGLKDTVVPYDELKDLGNAFSFANYNAHDMLYTVERALMLYRFQPNTWKKLVSRAMEQDFSWQASAYEYKQLYQSLLPKGSMELV</sequence>
<feature type="binding site" evidence="7">
    <location>
        <position position="15"/>
    </location>
    <ligand>
        <name>ADP-alpha-D-glucose</name>
        <dbReference type="ChEBI" id="CHEBI:57498"/>
    </ligand>
</feature>
<dbReference type="OrthoDB" id="9808590at2"/>
<dbReference type="GO" id="GO:0009011">
    <property type="term" value="F:alpha-1,4-glucan glucosyltransferase (ADP-glucose donor) activity"/>
    <property type="evidence" value="ECO:0007669"/>
    <property type="project" value="UniProtKB-UniRule"/>
</dbReference>
<feature type="domain" description="Starch synthase catalytic" evidence="9">
    <location>
        <begin position="2"/>
        <end position="237"/>
    </location>
</feature>